<protein>
    <submittedName>
        <fullName evidence="1">Uncharacterized protein</fullName>
    </submittedName>
</protein>
<proteinExistence type="predicted"/>
<reference evidence="1" key="1">
    <citation type="journal article" date="2015" name="Nature">
        <title>Complex archaea that bridge the gap between prokaryotes and eukaryotes.</title>
        <authorList>
            <person name="Spang A."/>
            <person name="Saw J.H."/>
            <person name="Jorgensen S.L."/>
            <person name="Zaremba-Niedzwiedzka K."/>
            <person name="Martijn J."/>
            <person name="Lind A.E."/>
            <person name="van Eijk R."/>
            <person name="Schleper C."/>
            <person name="Guy L."/>
            <person name="Ettema T.J."/>
        </authorList>
    </citation>
    <scope>NUCLEOTIDE SEQUENCE</scope>
</reference>
<accession>A0A0F9L406</accession>
<gene>
    <name evidence="1" type="ORF">LCGC14_1560480</name>
</gene>
<dbReference type="AlphaFoldDB" id="A0A0F9L406"/>
<name>A0A0F9L406_9ZZZZ</name>
<comment type="caution">
    <text evidence="1">The sequence shown here is derived from an EMBL/GenBank/DDBJ whole genome shotgun (WGS) entry which is preliminary data.</text>
</comment>
<evidence type="ECO:0000313" key="1">
    <source>
        <dbReference type="EMBL" id="KKM45579.1"/>
    </source>
</evidence>
<sequence length="138" mass="15028">MANEIWHNFPSGNSLDAYVFKKSDDKVFVESDGGDTFEDWVNGNVLTYDIPMTDNGGDYYSVDFPAVITNSTLQAYRVAIAVRAGGSAAVGDIRISQGEIQWDGISEVDIGTINITQTSVTNIYEEDVTAPPIQVINL</sequence>
<organism evidence="1">
    <name type="scientific">marine sediment metagenome</name>
    <dbReference type="NCBI Taxonomy" id="412755"/>
    <lineage>
        <taxon>unclassified sequences</taxon>
        <taxon>metagenomes</taxon>
        <taxon>ecological metagenomes</taxon>
    </lineage>
</organism>
<dbReference type="EMBL" id="LAZR01012049">
    <property type="protein sequence ID" value="KKM45579.1"/>
    <property type="molecule type" value="Genomic_DNA"/>
</dbReference>